<dbReference type="EMBL" id="LRPB01000012">
    <property type="protein sequence ID" value="KYG84749.1"/>
    <property type="molecule type" value="Genomic_DNA"/>
</dbReference>
<accession>A0A150Y142</accession>
<proteinExistence type="predicted"/>
<organism evidence="2 3">
    <name type="scientific">Roseivirga seohaensis</name>
    <dbReference type="NCBI Taxonomy" id="1914963"/>
    <lineage>
        <taxon>Bacteria</taxon>
        <taxon>Pseudomonadati</taxon>
        <taxon>Bacteroidota</taxon>
        <taxon>Cytophagia</taxon>
        <taxon>Cytophagales</taxon>
        <taxon>Roseivirgaceae</taxon>
        <taxon>Roseivirga</taxon>
    </lineage>
</organism>
<dbReference type="Proteomes" id="UP000075663">
    <property type="component" value="Unassembled WGS sequence"/>
</dbReference>
<dbReference type="PROSITE" id="PS51257">
    <property type="entry name" value="PROKAR_LIPOPROTEIN"/>
    <property type="match status" value="1"/>
</dbReference>
<protein>
    <recommendedName>
        <fullName evidence="1">3-keto-alpha-glucoside-1,2-lyase/3-keto-2-hydroxy-glucal hydratase domain-containing protein</fullName>
    </recommendedName>
</protein>
<dbReference type="AlphaFoldDB" id="A0A150Y142"/>
<dbReference type="GO" id="GO:0016787">
    <property type="term" value="F:hydrolase activity"/>
    <property type="evidence" value="ECO:0007669"/>
    <property type="project" value="InterPro"/>
</dbReference>
<reference evidence="2 3" key="1">
    <citation type="submission" date="2016-01" db="EMBL/GenBank/DDBJ databases">
        <title>Genome sequencing of Roseivirga seohaensis SW-152.</title>
        <authorList>
            <person name="Selvaratnam C."/>
            <person name="Thevarajoo S."/>
            <person name="Goh K.M."/>
            <person name="Ee R."/>
            <person name="Chan K.-G."/>
            <person name="Chong C.S."/>
        </authorList>
    </citation>
    <scope>NUCLEOTIDE SEQUENCE [LARGE SCALE GENOMIC DNA]</scope>
    <source>
        <strain evidence="2 3">SW-152</strain>
    </source>
</reference>
<evidence type="ECO:0000313" key="2">
    <source>
        <dbReference type="EMBL" id="KYG84749.1"/>
    </source>
</evidence>
<dbReference type="RefSeq" id="WP_062300722.1">
    <property type="nucleotide sequence ID" value="NZ_LRPB01000012.1"/>
</dbReference>
<dbReference type="STRING" id="1914963.AWW67_01510"/>
<name>A0A150Y142_9BACT</name>
<sequence length="259" mass="28864">MKHLQLTLILAIIVIASSCQKEEEEWIELFNGKDLTGWTPKIRGYEAGDNFGNTFRIEDGMITVAYDEYDTFNNRYGVLFYEKPFSKYLLHIEYRFIGEQANGGEGWATRNSGVMLHSQSAESMGLNQDFPISLEAQFLGGLGNGPRPTGNLCTPGTHVEMGGKLITRHCQTIEGPTFDGDQWVSIDLLVMGDEYIAHIVEGDTVIQYSKPIVGDGMVTGFKPEAKINDTPLTKGYIALQSESHPIQFRKVSIKDLSKD</sequence>
<comment type="caution">
    <text evidence="2">The sequence shown here is derived from an EMBL/GenBank/DDBJ whole genome shotgun (WGS) entry which is preliminary data.</text>
</comment>
<feature type="domain" description="3-keto-alpha-glucoside-1,2-lyase/3-keto-2-hydroxy-glucal hydratase" evidence="1">
    <location>
        <begin position="25"/>
        <end position="254"/>
    </location>
</feature>
<dbReference type="Pfam" id="PF06439">
    <property type="entry name" value="3keto-disac_hyd"/>
    <property type="match status" value="1"/>
</dbReference>
<evidence type="ECO:0000313" key="3">
    <source>
        <dbReference type="Proteomes" id="UP000075663"/>
    </source>
</evidence>
<dbReference type="InterPro" id="IPR010496">
    <property type="entry name" value="AL/BT2_dom"/>
</dbReference>
<evidence type="ECO:0000259" key="1">
    <source>
        <dbReference type="Pfam" id="PF06439"/>
    </source>
</evidence>
<dbReference type="Gene3D" id="2.60.120.560">
    <property type="entry name" value="Exo-inulinase, domain 1"/>
    <property type="match status" value="1"/>
</dbReference>
<gene>
    <name evidence="2" type="ORF">AWW67_01510</name>
</gene>